<dbReference type="PANTHER" id="PTHR46513:SF41">
    <property type="entry name" value="LOW-DENSITY LIPOPROTEIN RECEPTOR-RELATED PROTEIN"/>
    <property type="match status" value="1"/>
</dbReference>
<feature type="transmembrane region" description="Helical" evidence="3">
    <location>
        <begin position="1186"/>
        <end position="1209"/>
    </location>
</feature>
<evidence type="ECO:0000256" key="2">
    <source>
        <dbReference type="SAM" id="MobiDB-lite"/>
    </source>
</evidence>
<keyword evidence="3" id="KW-0472">Membrane</keyword>
<dbReference type="SUPFAM" id="SSF63825">
    <property type="entry name" value="YWTD domain"/>
    <property type="match status" value="5"/>
</dbReference>
<feature type="repeat" description="LDL-receptor class B" evidence="1">
    <location>
        <begin position="902"/>
        <end position="944"/>
    </location>
</feature>
<feature type="signal peptide" evidence="4">
    <location>
        <begin position="1"/>
        <end position="20"/>
    </location>
</feature>
<feature type="domain" description="EGF-like" evidence="5">
    <location>
        <begin position="774"/>
        <end position="811"/>
    </location>
</feature>
<reference evidence="7" key="1">
    <citation type="submission" date="2025-08" db="UniProtKB">
        <authorList>
            <consortium name="RefSeq"/>
        </authorList>
    </citation>
    <scope>IDENTIFICATION</scope>
</reference>
<feature type="non-terminal residue" evidence="7">
    <location>
        <position position="1"/>
    </location>
</feature>
<name>A0ABM0Q008_GALVR</name>
<dbReference type="InterPro" id="IPR009030">
    <property type="entry name" value="Growth_fac_rcpt_cys_sf"/>
</dbReference>
<evidence type="ECO:0000313" key="6">
    <source>
        <dbReference type="Proteomes" id="UP000694923"/>
    </source>
</evidence>
<evidence type="ECO:0000256" key="3">
    <source>
        <dbReference type="SAM" id="Phobius"/>
    </source>
</evidence>
<keyword evidence="3" id="KW-1133">Transmembrane helix</keyword>
<feature type="repeat" description="LDL-receptor class B" evidence="1">
    <location>
        <begin position="69"/>
        <end position="112"/>
    </location>
</feature>
<evidence type="ECO:0000259" key="5">
    <source>
        <dbReference type="SMART" id="SM00181"/>
    </source>
</evidence>
<feature type="repeat" description="LDL-receptor class B" evidence="1">
    <location>
        <begin position="555"/>
        <end position="597"/>
    </location>
</feature>
<feature type="repeat" description="LDL-receptor class B" evidence="1">
    <location>
        <begin position="288"/>
        <end position="330"/>
    </location>
</feature>
<feature type="compositionally biased region" description="Basic and acidic residues" evidence="2">
    <location>
        <begin position="1344"/>
        <end position="1367"/>
    </location>
</feature>
<keyword evidence="6" id="KW-1185">Reference proteome</keyword>
<evidence type="ECO:0000256" key="1">
    <source>
        <dbReference type="PROSITE-ProRule" id="PRU00461"/>
    </source>
</evidence>
<feature type="repeat" description="LDL-receptor class B" evidence="1">
    <location>
        <begin position="436"/>
        <end position="479"/>
    </location>
</feature>
<dbReference type="GeneID" id="103581708"/>
<dbReference type="InterPro" id="IPR000033">
    <property type="entry name" value="LDLR_classB_rpt"/>
</dbReference>
<dbReference type="SMART" id="SM00181">
    <property type="entry name" value="EGF"/>
    <property type="match status" value="3"/>
</dbReference>
<dbReference type="PANTHER" id="PTHR46513">
    <property type="entry name" value="VITELLOGENIN RECEPTOR-LIKE PROTEIN-RELATED-RELATED"/>
    <property type="match status" value="1"/>
</dbReference>
<dbReference type="InterPro" id="IPR011042">
    <property type="entry name" value="6-blade_b-propeller_TolB-like"/>
</dbReference>
<dbReference type="Gene3D" id="2.120.10.30">
    <property type="entry name" value="TolB, C-terminal domain"/>
    <property type="match status" value="5"/>
</dbReference>
<evidence type="ECO:0000256" key="4">
    <source>
        <dbReference type="SAM" id="SignalP"/>
    </source>
</evidence>
<feature type="domain" description="EGF-like" evidence="5">
    <location>
        <begin position="204"/>
        <end position="240"/>
    </location>
</feature>
<feature type="region of interest" description="Disordered" evidence="2">
    <location>
        <begin position="1314"/>
        <end position="1367"/>
    </location>
</feature>
<dbReference type="Proteomes" id="UP000694923">
    <property type="component" value="Unplaced"/>
</dbReference>
<feature type="repeat" description="LDL-receptor class B" evidence="1">
    <location>
        <begin position="859"/>
        <end position="901"/>
    </location>
</feature>
<organism evidence="6 7">
    <name type="scientific">Galeopterus variegatus</name>
    <name type="common">Malayan flying lemur</name>
    <name type="synonym">Cynocephalus variegatus</name>
    <dbReference type="NCBI Taxonomy" id="482537"/>
    <lineage>
        <taxon>Eukaryota</taxon>
        <taxon>Metazoa</taxon>
        <taxon>Chordata</taxon>
        <taxon>Craniata</taxon>
        <taxon>Vertebrata</taxon>
        <taxon>Euteleostomi</taxon>
        <taxon>Mammalia</taxon>
        <taxon>Eutheria</taxon>
        <taxon>Euarchontoglires</taxon>
        <taxon>Dermoptera</taxon>
        <taxon>Cynocephalidae</taxon>
        <taxon>Galeopterus</taxon>
    </lineage>
</organism>
<feature type="repeat" description="LDL-receptor class B" evidence="1">
    <location>
        <begin position="685"/>
        <end position="726"/>
    </location>
</feature>
<feature type="repeat" description="LDL-receptor class B" evidence="1">
    <location>
        <begin position="331"/>
        <end position="373"/>
    </location>
</feature>
<feature type="repeat" description="LDL-receptor class B" evidence="1">
    <location>
        <begin position="26"/>
        <end position="68"/>
    </location>
</feature>
<dbReference type="RefSeq" id="XP_008561699.1">
    <property type="nucleotide sequence ID" value="XM_008563477.1"/>
</dbReference>
<dbReference type="PROSITE" id="PS51120">
    <property type="entry name" value="LDLRB"/>
    <property type="match status" value="15"/>
</dbReference>
<feature type="repeat" description="LDL-receptor class B" evidence="1">
    <location>
        <begin position="374"/>
        <end position="417"/>
    </location>
</feature>
<evidence type="ECO:0000313" key="7">
    <source>
        <dbReference type="RefSeq" id="XP_008561699.1"/>
    </source>
</evidence>
<proteinExistence type="predicted"/>
<dbReference type="InterPro" id="IPR000742">
    <property type="entry name" value="EGF"/>
</dbReference>
<dbReference type="SMART" id="SM00135">
    <property type="entry name" value="LY"/>
    <property type="match status" value="19"/>
</dbReference>
<protein>
    <submittedName>
        <fullName evidence="7">Low-density lipoprotein receptor-related protein 4-like</fullName>
    </submittedName>
</protein>
<keyword evidence="4" id="KW-0732">Signal</keyword>
<feature type="repeat" description="LDL-receptor class B" evidence="1">
    <location>
        <begin position="113"/>
        <end position="155"/>
    </location>
</feature>
<dbReference type="InterPro" id="IPR050778">
    <property type="entry name" value="Cueball_EGF_LRP_Nidogen"/>
</dbReference>
<feature type="repeat" description="LDL-receptor class B" evidence="1">
    <location>
        <begin position="641"/>
        <end position="684"/>
    </location>
</feature>
<feature type="repeat" description="LDL-receptor class B" evidence="1">
    <location>
        <begin position="598"/>
        <end position="640"/>
    </location>
</feature>
<feature type="domain" description="EGF-like" evidence="5">
    <location>
        <begin position="1078"/>
        <end position="1111"/>
    </location>
</feature>
<gene>
    <name evidence="7" type="primary">LOC103581708</name>
</gene>
<dbReference type="Pfam" id="PF14670">
    <property type="entry name" value="FXa_inhibition"/>
    <property type="match status" value="1"/>
</dbReference>
<feature type="chain" id="PRO_5046568700" evidence="4">
    <location>
        <begin position="21"/>
        <end position="1367"/>
    </location>
</feature>
<accession>A0ABM0Q008</accession>
<sequence>GAWAESLTLFCYLFSPGGLAVDWVHDKLYWTDSGTSRIEVANLDGAHRKVLLWQNLEKPRAIALHPMEGTIYWTDWGNTPRIEASSMDGSGRRIIADTHLFWPNGLTIDYAGRRMYWVDAKHHVIERANLDGSHRKAVISQGLPHPFAITVFEDSLYWTDWHTKSINSANKFTGKNQEIIRNKLHFPMDIHTLHPQRQPAGKNRCGDNNGGCTHLCLPSGQNYTCACPTGFRKISSHACAQSLDKFLLFARRMDIRRISFDTEDLSDDVIPLADVRSAVALDWDSRDDHVYWTDVSTDTISRAKWDGTGQEVVVDTSLESPAGLAIDWVTNKLYWTDAGTDRIEVANTDGSMRTVLIWENLDRPRDIVVEPMGGYMYWTDWGASPKIERAGMDASGRQVIISSNLTWPNGLAIDYGSQRLYWADAGMKTPSFFIPKYMYWTDWGASPKIERAGMDASGRQVIISSNLTWPNGLAIDYGSQQLYWADAGMKTIEFAGLDGSKRKMCHFCMNSFLIFARRIDVRMVSLDIPYFADVVVPINITMKNTIAIGVDPQEGKVYWSDSTLHRISRANLDGSQHEDIITTGLQTTDGLAVDAIGRKVYWTDTGTNRIEVGNLDGSMRKVLVWQNLDSPRAIVLYHEMGFMYWTDWGENAKLERSGMDGSDRTVLINNNLGWPNGLTVDKASSQLLWADAHTERIEAADLNGANRHTLVSPVQHPYGLTLLDSYIYWTDWQTRSIHRADKGTGSNVILVRSNLPGLMDIQAVDRAQPLGFNKCGLRNGGCSHLCLPRPSGFSCACPTGIQLKGDGKTCDPSPEIYLLFSSRGSIRRISLDTSDHTDVHVPVPELNNVISLDYDSVDGKVYYTDVFLDVIRRADLNGSNMETVIGRGLKTTDGLAVDWVARNLYWTDTGRNTIEASRLDGSCRKVLINNSLDEPRAIAVFPRKGYLFWTDWGHIAKIERANLDGSERKVLINTDLGWPNGLTLDYDTRRIYWVDAHLDRIESADLNGKLRQVLVSHVSHPFALTQQDRWIYWTDWQTKSIQRVDKYSGRNKETVLANVEGLMDIIVVSPQRQTGTNACGVNNGGCTHLCFARASDFVCACPDEPDGWPCSLVPGQVPPAPRATSMSEQSPVLPNTLPTTLRSSTMRTHTSLEEVEGRCSERDARLGLCAHSNEAIPAASGEGLHISYAIGGLLSILLILVVIAALMLYRHKKSKFTDPGMGNLTYSNPSYRTSTQEVKIEAIPKPAMYNQLCYKKEGGPDHNYTKEKIKIVEGICLLSGDDAEWDDLKQLRGSRGGLLRDHVCMKTDTVSIQASSGSLDDTETEQLLQEEQSECSSVHTAATPERRGSLPDTGWKHERKLSSESQV</sequence>
<feature type="repeat" description="LDL-receptor class B" evidence="1">
    <location>
        <begin position="989"/>
        <end position="1030"/>
    </location>
</feature>
<feature type="repeat" description="LDL-receptor class B" evidence="1">
    <location>
        <begin position="945"/>
        <end position="988"/>
    </location>
</feature>
<dbReference type="SUPFAM" id="SSF57184">
    <property type="entry name" value="Growth factor receptor domain"/>
    <property type="match status" value="1"/>
</dbReference>
<dbReference type="Pfam" id="PF00058">
    <property type="entry name" value="Ldl_recept_b"/>
    <property type="match status" value="14"/>
</dbReference>
<keyword evidence="3" id="KW-0812">Transmembrane</keyword>